<reference evidence="2 3" key="1">
    <citation type="submission" date="2023-09" db="EMBL/GenBank/DDBJ databases">
        <authorList>
            <person name="Wang M."/>
        </authorList>
    </citation>
    <scope>NUCLEOTIDE SEQUENCE [LARGE SCALE GENOMIC DNA]</scope>
    <source>
        <strain evidence="2">GT-2023</strain>
        <tissue evidence="2">Liver</tissue>
    </source>
</reference>
<dbReference type="Proteomes" id="UP001558613">
    <property type="component" value="Unassembled WGS sequence"/>
</dbReference>
<gene>
    <name evidence="2" type="ORF">QQF64_003377</name>
</gene>
<keyword evidence="3" id="KW-1185">Reference proteome</keyword>
<dbReference type="EMBL" id="JAYMGO010000011">
    <property type="protein sequence ID" value="KAL1265350.1"/>
    <property type="molecule type" value="Genomic_DNA"/>
</dbReference>
<sequence length="103" mass="11781">MHLFNSFVENALKCRVRPDTFPLKIPRFLNLYNPGVGGSSHVVLQPSIKTFQRLKSGTMSVRTRNKPKLPNTHTESYDEEVYGERTLEVKMSNKGGHDLHLKN</sequence>
<name>A0ABR3ML45_9TELE</name>
<protein>
    <submittedName>
        <fullName evidence="2">Uncharacterized protein</fullName>
    </submittedName>
</protein>
<comment type="caution">
    <text evidence="2">The sequence shown here is derived from an EMBL/GenBank/DDBJ whole genome shotgun (WGS) entry which is preliminary data.</text>
</comment>
<proteinExistence type="predicted"/>
<evidence type="ECO:0000313" key="2">
    <source>
        <dbReference type="EMBL" id="KAL1265350.1"/>
    </source>
</evidence>
<feature type="region of interest" description="Disordered" evidence="1">
    <location>
        <begin position="56"/>
        <end position="80"/>
    </location>
</feature>
<evidence type="ECO:0000313" key="3">
    <source>
        <dbReference type="Proteomes" id="UP001558613"/>
    </source>
</evidence>
<evidence type="ECO:0000256" key="1">
    <source>
        <dbReference type="SAM" id="MobiDB-lite"/>
    </source>
</evidence>
<accession>A0ABR3ML45</accession>
<organism evidence="2 3">
    <name type="scientific">Cirrhinus molitorella</name>
    <name type="common">mud carp</name>
    <dbReference type="NCBI Taxonomy" id="172907"/>
    <lineage>
        <taxon>Eukaryota</taxon>
        <taxon>Metazoa</taxon>
        <taxon>Chordata</taxon>
        <taxon>Craniata</taxon>
        <taxon>Vertebrata</taxon>
        <taxon>Euteleostomi</taxon>
        <taxon>Actinopterygii</taxon>
        <taxon>Neopterygii</taxon>
        <taxon>Teleostei</taxon>
        <taxon>Ostariophysi</taxon>
        <taxon>Cypriniformes</taxon>
        <taxon>Cyprinidae</taxon>
        <taxon>Labeoninae</taxon>
        <taxon>Labeonini</taxon>
        <taxon>Cirrhinus</taxon>
    </lineage>
</organism>